<dbReference type="EMBL" id="KQ460953">
    <property type="protein sequence ID" value="KPJ10326.1"/>
    <property type="molecule type" value="Genomic_DNA"/>
</dbReference>
<dbReference type="PANTHER" id="PTHR13336:SF3">
    <property type="entry name" value="OCIA DOMAIN-CONTAINING PROTEIN 1"/>
    <property type="match status" value="1"/>
</dbReference>
<keyword evidence="4" id="KW-1185">Reference proteome</keyword>
<evidence type="ECO:0000256" key="1">
    <source>
        <dbReference type="SAM" id="Phobius"/>
    </source>
</evidence>
<feature type="transmembrane region" description="Helical" evidence="1">
    <location>
        <begin position="89"/>
        <end position="109"/>
    </location>
</feature>
<keyword evidence="1" id="KW-0812">Transmembrane</keyword>
<protein>
    <submittedName>
        <fullName evidence="3">OCIA domain-containing protein 1</fullName>
    </submittedName>
</protein>
<dbReference type="Pfam" id="PF07051">
    <property type="entry name" value="OCIA"/>
    <property type="match status" value="1"/>
</dbReference>
<dbReference type="STRING" id="76193.A0A194R3B3"/>
<organism evidence="3 4">
    <name type="scientific">Papilio machaon</name>
    <name type="common">Old World swallowtail butterfly</name>
    <dbReference type="NCBI Taxonomy" id="76193"/>
    <lineage>
        <taxon>Eukaryota</taxon>
        <taxon>Metazoa</taxon>
        <taxon>Ecdysozoa</taxon>
        <taxon>Arthropoda</taxon>
        <taxon>Hexapoda</taxon>
        <taxon>Insecta</taxon>
        <taxon>Pterygota</taxon>
        <taxon>Neoptera</taxon>
        <taxon>Endopterygota</taxon>
        <taxon>Lepidoptera</taxon>
        <taxon>Glossata</taxon>
        <taxon>Ditrysia</taxon>
        <taxon>Papilionoidea</taxon>
        <taxon>Papilionidae</taxon>
        <taxon>Papilioninae</taxon>
        <taxon>Papilio</taxon>
    </lineage>
</organism>
<name>A0A194R3B3_PAPMA</name>
<evidence type="ECO:0000313" key="3">
    <source>
        <dbReference type="EMBL" id="KPJ10326.1"/>
    </source>
</evidence>
<proteinExistence type="predicted"/>
<dbReference type="PANTHER" id="PTHR13336">
    <property type="entry name" value="OVARIAN CARCINOMA IMMUNOREACTIVE ANTIGEN"/>
    <property type="match status" value="1"/>
</dbReference>
<dbReference type="OrthoDB" id="10003372at2759"/>
<evidence type="ECO:0000259" key="2">
    <source>
        <dbReference type="Pfam" id="PF07051"/>
    </source>
</evidence>
<accession>A0A194R3B3</accession>
<feature type="transmembrane region" description="Helical" evidence="1">
    <location>
        <begin position="58"/>
        <end position="77"/>
    </location>
</feature>
<reference evidence="3 4" key="1">
    <citation type="journal article" date="2015" name="Nat. Commun.">
        <title>Outbred genome sequencing and CRISPR/Cas9 gene editing in butterflies.</title>
        <authorList>
            <person name="Li X."/>
            <person name="Fan D."/>
            <person name="Zhang W."/>
            <person name="Liu G."/>
            <person name="Zhang L."/>
            <person name="Zhao L."/>
            <person name="Fang X."/>
            <person name="Chen L."/>
            <person name="Dong Y."/>
            <person name="Chen Y."/>
            <person name="Ding Y."/>
            <person name="Zhao R."/>
            <person name="Feng M."/>
            <person name="Zhu Y."/>
            <person name="Feng Y."/>
            <person name="Jiang X."/>
            <person name="Zhu D."/>
            <person name="Xiang H."/>
            <person name="Feng X."/>
            <person name="Li S."/>
            <person name="Wang J."/>
            <person name="Zhang G."/>
            <person name="Kronforst M.R."/>
            <person name="Wang W."/>
        </authorList>
    </citation>
    <scope>NUCLEOTIDE SEQUENCE [LARGE SCALE GENOMIC DNA]</scope>
    <source>
        <strain evidence="3">Ya'a_city_454_Pm</strain>
        <tissue evidence="3">Whole body</tissue>
    </source>
</reference>
<dbReference type="InParanoid" id="A0A194R3B3"/>
<dbReference type="AlphaFoldDB" id="A0A194R3B3"/>
<dbReference type="InterPro" id="IPR040187">
    <property type="entry name" value="OCAD1/2"/>
</dbReference>
<dbReference type="GO" id="GO:0005768">
    <property type="term" value="C:endosome"/>
    <property type="evidence" value="ECO:0007669"/>
    <property type="project" value="TreeGrafter"/>
</dbReference>
<dbReference type="InterPro" id="IPR009764">
    <property type="entry name" value="OCIA_dom"/>
</dbReference>
<dbReference type="Proteomes" id="UP000053240">
    <property type="component" value="Unassembled WGS sequence"/>
</dbReference>
<evidence type="ECO:0000313" key="4">
    <source>
        <dbReference type="Proteomes" id="UP000053240"/>
    </source>
</evidence>
<feature type="domain" description="OCIA" evidence="2">
    <location>
        <begin position="39"/>
        <end position="121"/>
    </location>
</feature>
<sequence>MSGTGKKQKEEEEDCSCYAESHSKKTCPPVHNVTHPLRYYEFTQEEIKALEECDKESFYQRCLPFSTLFATLTYAAIRNGYLNRSAHFGVAPKVMVAILFGHVVGRLSYMNACDAKLRRLPGNSYLGNVMRKHNAAKHNSESAKR</sequence>
<dbReference type="KEGG" id="pmac:106715879"/>
<keyword evidence="1" id="KW-1133">Transmembrane helix</keyword>
<keyword evidence="1" id="KW-0472">Membrane</keyword>
<gene>
    <name evidence="3" type="ORF">RR48_08986</name>
</gene>